<dbReference type="OrthoDB" id="422206at2759"/>
<dbReference type="Gene3D" id="1.20.1250.20">
    <property type="entry name" value="MFS general substrate transporter like domains"/>
    <property type="match status" value="2"/>
</dbReference>
<dbReference type="EMBL" id="CAIIXF020000011">
    <property type="protein sequence ID" value="CAH1800183.1"/>
    <property type="molecule type" value="Genomic_DNA"/>
</dbReference>
<dbReference type="AlphaFoldDB" id="A0A8J1TAI9"/>
<evidence type="ECO:0000256" key="12">
    <source>
        <dbReference type="ARBA" id="ARBA00036811"/>
    </source>
</evidence>
<protein>
    <recommendedName>
        <fullName evidence="16">Choline/ethanolamine transporter FLVCR1</fullName>
    </recommendedName>
    <alternativeName>
        <fullName evidence="17">Heme transporter FLVCR1</fullName>
    </alternativeName>
</protein>
<keyword evidence="10" id="KW-0325">Glycoprotein</keyword>
<gene>
    <name evidence="19" type="ORF">OFUS_LOCUS24107</name>
</gene>
<dbReference type="GO" id="GO:0006783">
    <property type="term" value="P:heme biosynthetic process"/>
    <property type="evidence" value="ECO:0007669"/>
    <property type="project" value="UniProtKB-ARBA"/>
</dbReference>
<dbReference type="GO" id="GO:0020037">
    <property type="term" value="F:heme binding"/>
    <property type="evidence" value="ECO:0007669"/>
    <property type="project" value="TreeGrafter"/>
</dbReference>
<evidence type="ECO:0000256" key="1">
    <source>
        <dbReference type="ARBA" id="ARBA00004651"/>
    </source>
</evidence>
<dbReference type="GO" id="GO:0043249">
    <property type="term" value="P:erythrocyte maturation"/>
    <property type="evidence" value="ECO:0007669"/>
    <property type="project" value="UniProtKB-KW"/>
</dbReference>
<name>A0A8J1TAI9_OWEFU</name>
<accession>A0A8J1TAI9</accession>
<keyword evidence="4" id="KW-0597">Phosphoprotein</keyword>
<dbReference type="Pfam" id="PF07690">
    <property type="entry name" value="MFS_1"/>
    <property type="match status" value="1"/>
</dbReference>
<comment type="catalytic activity">
    <reaction evidence="11">
        <text>heme b(in) = heme b(out)</text>
        <dbReference type="Rhea" id="RHEA:75443"/>
        <dbReference type="ChEBI" id="CHEBI:60344"/>
    </reaction>
</comment>
<organism evidence="19 20">
    <name type="scientific">Owenia fusiformis</name>
    <name type="common">Polychaete worm</name>
    <dbReference type="NCBI Taxonomy" id="6347"/>
    <lineage>
        <taxon>Eukaryota</taxon>
        <taxon>Metazoa</taxon>
        <taxon>Spiralia</taxon>
        <taxon>Lophotrochozoa</taxon>
        <taxon>Annelida</taxon>
        <taxon>Polychaeta</taxon>
        <taxon>Sedentaria</taxon>
        <taxon>Canalipalpata</taxon>
        <taxon>Sabellida</taxon>
        <taxon>Oweniida</taxon>
        <taxon>Oweniidae</taxon>
        <taxon>Owenia</taxon>
    </lineage>
</organism>
<dbReference type="GO" id="GO:0097037">
    <property type="term" value="P:heme export"/>
    <property type="evidence" value="ECO:0007669"/>
    <property type="project" value="TreeGrafter"/>
</dbReference>
<evidence type="ECO:0000256" key="16">
    <source>
        <dbReference type="ARBA" id="ARBA00068050"/>
    </source>
</evidence>
<comment type="catalytic activity">
    <reaction evidence="13">
        <text>ethanolamine(in) = ethanolamine(out)</text>
        <dbReference type="Rhea" id="RHEA:32747"/>
        <dbReference type="ChEBI" id="CHEBI:57603"/>
    </reaction>
</comment>
<keyword evidence="3" id="KW-1003">Cell membrane</keyword>
<evidence type="ECO:0000256" key="5">
    <source>
        <dbReference type="ARBA" id="ARBA00022692"/>
    </source>
</evidence>
<dbReference type="GO" id="GO:0031966">
    <property type="term" value="C:mitochondrial membrane"/>
    <property type="evidence" value="ECO:0007669"/>
    <property type="project" value="UniProtKB-ARBA"/>
</dbReference>
<dbReference type="FunFam" id="1.20.1250.20:FF:000184">
    <property type="entry name" value="Feline leukemia virus subgroup C receptor-related protein 1"/>
    <property type="match status" value="1"/>
</dbReference>
<keyword evidence="2" id="KW-0813">Transport</keyword>
<dbReference type="GO" id="GO:0015232">
    <property type="term" value="F:heme transmembrane transporter activity"/>
    <property type="evidence" value="ECO:0007669"/>
    <property type="project" value="UniProtKB-ARBA"/>
</dbReference>
<evidence type="ECO:0000259" key="18">
    <source>
        <dbReference type="PROSITE" id="PS50850"/>
    </source>
</evidence>
<dbReference type="PANTHER" id="PTHR10924:SF4">
    <property type="entry name" value="GH15861P"/>
    <property type="match status" value="1"/>
</dbReference>
<dbReference type="InterPro" id="IPR020846">
    <property type="entry name" value="MFS_dom"/>
</dbReference>
<keyword evidence="5" id="KW-0812">Transmembrane</keyword>
<evidence type="ECO:0000256" key="11">
    <source>
        <dbReference type="ARBA" id="ARBA00035075"/>
    </source>
</evidence>
<evidence type="ECO:0000256" key="3">
    <source>
        <dbReference type="ARBA" id="ARBA00022475"/>
    </source>
</evidence>
<evidence type="ECO:0000256" key="4">
    <source>
        <dbReference type="ARBA" id="ARBA00022553"/>
    </source>
</evidence>
<dbReference type="Proteomes" id="UP000749559">
    <property type="component" value="Unassembled WGS sequence"/>
</dbReference>
<keyword evidence="6" id="KW-1133">Transmembrane helix</keyword>
<evidence type="ECO:0000256" key="6">
    <source>
        <dbReference type="ARBA" id="ARBA00022989"/>
    </source>
</evidence>
<dbReference type="PANTHER" id="PTHR10924">
    <property type="entry name" value="MAJOR FACILITATOR SUPERFAMILY PROTEIN-RELATED"/>
    <property type="match status" value="1"/>
</dbReference>
<comment type="similarity">
    <text evidence="14">Belongs to the major facilitator superfamily. Feline leukemia virus subgroup C receptor (TC 2.A.1.28.1) family.</text>
</comment>
<comment type="catalytic activity">
    <reaction evidence="12">
        <text>choline(out) = choline(in)</text>
        <dbReference type="Rhea" id="RHEA:32751"/>
        <dbReference type="ChEBI" id="CHEBI:15354"/>
    </reaction>
</comment>
<keyword evidence="8" id="KW-0472">Membrane</keyword>
<evidence type="ECO:0000256" key="8">
    <source>
        <dbReference type="ARBA" id="ARBA00023136"/>
    </source>
</evidence>
<feature type="domain" description="Major facilitator superfamily (MFS) profile" evidence="18">
    <location>
        <begin position="57"/>
        <end position="464"/>
    </location>
</feature>
<dbReference type="InterPro" id="IPR011701">
    <property type="entry name" value="MFS"/>
</dbReference>
<comment type="subcellular location">
    <subcellularLocation>
        <location evidence="1">Cell membrane</location>
        <topology evidence="1">Multi-pass membrane protein</topology>
    </subcellularLocation>
</comment>
<evidence type="ECO:0000256" key="2">
    <source>
        <dbReference type="ARBA" id="ARBA00022448"/>
    </source>
</evidence>
<sequence length="479" mass="52378">MADEISTTNSISTDTASTKPLLLLPANGKQKYISETTASEDRIKPKLYTRRWFMLILFCSYSLTNAFQWIHLSIIGNIIHRYYNESLPGDQYQQQLGIEWLSMVYMLVYIPLIFPATWILDKKGLRVAGILGTGINALGAWLKCASISPDRFGVLMFAQTVCAIAQIFILGLPPRLAAVWFGPNEVSTATAIGVFGNQLGNGVGFLLPPVFVKNDPNLDVVGHGLTIMFYGTAALTTLLFIIVCIVFKKCPDVPPSQAQAKIVEDAAHENYIDSLKRLISNPGFILLMLSYGLNTGSFYGISTQLNPLVLKHFPGEEQNAGRIGLTIVLTGIVASILAGIWLDKTKTYKWTTAGLYIFAFISMIVFTFTTSTHIWVIFVVAGALGFFMTGYLPVGFEFGAEITYPESEGTSSGLLNASAQLFGIILTLGMGALLKYGTLAPCLLVAGALLVGCIMTILIKSDLRRQKAESERENEMKTI</sequence>
<evidence type="ECO:0000256" key="9">
    <source>
        <dbReference type="ARBA" id="ARBA00023170"/>
    </source>
</evidence>
<reference evidence="19" key="1">
    <citation type="submission" date="2022-03" db="EMBL/GenBank/DDBJ databases">
        <authorList>
            <person name="Martin C."/>
        </authorList>
    </citation>
    <scope>NUCLEOTIDE SEQUENCE</scope>
</reference>
<dbReference type="CDD" id="cd17398">
    <property type="entry name" value="MFS_FLVCR_like"/>
    <property type="match status" value="1"/>
</dbReference>
<keyword evidence="20" id="KW-1185">Reference proteome</keyword>
<comment type="caution">
    <text evidence="19">The sequence shown here is derived from an EMBL/GenBank/DDBJ whole genome shotgun (WGS) entry which is preliminary data.</text>
</comment>
<dbReference type="SUPFAM" id="SSF103473">
    <property type="entry name" value="MFS general substrate transporter"/>
    <property type="match status" value="1"/>
</dbReference>
<proteinExistence type="inferred from homology"/>
<evidence type="ECO:0000256" key="7">
    <source>
        <dbReference type="ARBA" id="ARBA00023057"/>
    </source>
</evidence>
<dbReference type="InterPro" id="IPR036259">
    <property type="entry name" value="MFS_trans_sf"/>
</dbReference>
<dbReference type="PROSITE" id="PS50850">
    <property type="entry name" value="MFS"/>
    <property type="match status" value="1"/>
</dbReference>
<keyword evidence="7" id="KW-0265">Erythrocyte maturation</keyword>
<evidence type="ECO:0000256" key="10">
    <source>
        <dbReference type="ARBA" id="ARBA00023180"/>
    </source>
</evidence>
<keyword evidence="9" id="KW-0675">Receptor</keyword>
<comment type="function">
    <text evidence="15">Uniporter that mediates the transport of extracellular choline and ethanolamine into cells, thereby playing a key role in phospholipid biosynthesis. Choline and ethanolamine are the precursors of phosphatidylcholine and phosphatidylethanolamine, respectively, the two most abundant phospholipids. Transport is not coupled with proton transport and is exclusively driven by the choline (or ethanolamine) gradient across the plasma membrane. Also acts as a heme b transporter that mediates heme efflux from the cytoplasm to the extracellular compartment.</text>
</comment>
<dbReference type="InterPro" id="IPR049680">
    <property type="entry name" value="FLVCR1-2_SLC49-like"/>
</dbReference>
<evidence type="ECO:0000313" key="19">
    <source>
        <dbReference type="EMBL" id="CAH1800183.1"/>
    </source>
</evidence>
<evidence type="ECO:0000256" key="15">
    <source>
        <dbReference type="ARBA" id="ARBA00060240"/>
    </source>
</evidence>
<evidence type="ECO:0000256" key="14">
    <source>
        <dbReference type="ARBA" id="ARBA00046338"/>
    </source>
</evidence>
<dbReference type="GO" id="GO:0005886">
    <property type="term" value="C:plasma membrane"/>
    <property type="evidence" value="ECO:0007669"/>
    <property type="project" value="UniProtKB-SubCell"/>
</dbReference>
<evidence type="ECO:0000256" key="13">
    <source>
        <dbReference type="ARBA" id="ARBA00045087"/>
    </source>
</evidence>
<evidence type="ECO:0000256" key="17">
    <source>
        <dbReference type="ARBA" id="ARBA00080886"/>
    </source>
</evidence>
<evidence type="ECO:0000313" key="20">
    <source>
        <dbReference type="Proteomes" id="UP000749559"/>
    </source>
</evidence>